<sequence length="128" mass="14414">MLSVAEERKMLTATHEDWANVVDILRDYEEASGQKINFGKCSVSFEKRTSLEVLHRVGALLHINEVPNQGKYLGLPSHIGKSKKEVFGFIHGRVDDKIKGWKGKLLSQAGREVMLKSITSSIQNYVMN</sequence>
<organism evidence="1 2">
    <name type="scientific">Lithospermum erythrorhizon</name>
    <name type="common">Purple gromwell</name>
    <name type="synonym">Lithospermum officinale var. erythrorhizon</name>
    <dbReference type="NCBI Taxonomy" id="34254"/>
    <lineage>
        <taxon>Eukaryota</taxon>
        <taxon>Viridiplantae</taxon>
        <taxon>Streptophyta</taxon>
        <taxon>Embryophyta</taxon>
        <taxon>Tracheophyta</taxon>
        <taxon>Spermatophyta</taxon>
        <taxon>Magnoliopsida</taxon>
        <taxon>eudicotyledons</taxon>
        <taxon>Gunneridae</taxon>
        <taxon>Pentapetalae</taxon>
        <taxon>asterids</taxon>
        <taxon>lamiids</taxon>
        <taxon>Boraginales</taxon>
        <taxon>Boraginaceae</taxon>
        <taxon>Boraginoideae</taxon>
        <taxon>Lithospermeae</taxon>
        <taxon>Lithospermum</taxon>
    </lineage>
</organism>
<dbReference type="EMBL" id="BAABME010000641">
    <property type="protein sequence ID" value="GAA0144405.1"/>
    <property type="molecule type" value="Genomic_DNA"/>
</dbReference>
<evidence type="ECO:0000313" key="2">
    <source>
        <dbReference type="Proteomes" id="UP001454036"/>
    </source>
</evidence>
<dbReference type="PANTHER" id="PTHR33116:SF86">
    <property type="entry name" value="REVERSE TRANSCRIPTASE DOMAIN-CONTAINING PROTEIN"/>
    <property type="match status" value="1"/>
</dbReference>
<dbReference type="Proteomes" id="UP001454036">
    <property type="component" value="Unassembled WGS sequence"/>
</dbReference>
<dbReference type="AlphaFoldDB" id="A0AAV3NYK0"/>
<comment type="caution">
    <text evidence="1">The sequence shown here is derived from an EMBL/GenBank/DDBJ whole genome shotgun (WGS) entry which is preliminary data.</text>
</comment>
<evidence type="ECO:0008006" key="3">
    <source>
        <dbReference type="Google" id="ProtNLM"/>
    </source>
</evidence>
<protein>
    <recommendedName>
        <fullName evidence="3">Reverse transcriptase</fullName>
    </recommendedName>
</protein>
<reference evidence="1 2" key="1">
    <citation type="submission" date="2024-01" db="EMBL/GenBank/DDBJ databases">
        <title>The complete chloroplast genome sequence of Lithospermum erythrorhizon: insights into the phylogenetic relationship among Boraginaceae species and the maternal lineages of purple gromwells.</title>
        <authorList>
            <person name="Okada T."/>
            <person name="Watanabe K."/>
        </authorList>
    </citation>
    <scope>NUCLEOTIDE SEQUENCE [LARGE SCALE GENOMIC DNA]</scope>
</reference>
<accession>A0AAV3NYK0</accession>
<proteinExistence type="predicted"/>
<dbReference type="PANTHER" id="PTHR33116">
    <property type="entry name" value="REVERSE TRANSCRIPTASE ZINC-BINDING DOMAIN-CONTAINING PROTEIN-RELATED-RELATED"/>
    <property type="match status" value="1"/>
</dbReference>
<name>A0AAV3NYK0_LITER</name>
<gene>
    <name evidence="1" type="ORF">LIER_04862</name>
</gene>
<evidence type="ECO:0000313" key="1">
    <source>
        <dbReference type="EMBL" id="GAA0144405.1"/>
    </source>
</evidence>
<keyword evidence="2" id="KW-1185">Reference proteome</keyword>